<evidence type="ECO:0000259" key="3">
    <source>
        <dbReference type="Pfam" id="PF18912"/>
    </source>
</evidence>
<reference evidence="4 5" key="1">
    <citation type="submission" date="2018-06" db="EMBL/GenBank/DDBJ databases">
        <title>Genomic Encyclopedia of Archaeal and Bacterial Type Strains, Phase II (KMG-II): from individual species to whole genera.</title>
        <authorList>
            <person name="Goeker M."/>
        </authorList>
    </citation>
    <scope>NUCLEOTIDE SEQUENCE [LARGE SCALE GENOMIC DNA]</scope>
    <source>
        <strain evidence="4 5">DSM 13087</strain>
    </source>
</reference>
<dbReference type="Gene3D" id="3.40.50.2020">
    <property type="match status" value="1"/>
</dbReference>
<protein>
    <submittedName>
        <fullName evidence="4">ComF family protein</fullName>
    </submittedName>
</protein>
<dbReference type="SUPFAM" id="SSF53271">
    <property type="entry name" value="PRTase-like"/>
    <property type="match status" value="1"/>
</dbReference>
<feature type="domain" description="Double zinc ribbon" evidence="3">
    <location>
        <begin position="15"/>
        <end position="75"/>
    </location>
</feature>
<dbReference type="Proteomes" id="UP000249364">
    <property type="component" value="Unassembled WGS sequence"/>
</dbReference>
<dbReference type="STRING" id="121821.GCA_001870675_00565"/>
<sequence length="249" mass="27249">MQNLRCHATGLAHSLLRAIYPPQCLTCDTLVEEDGALCGTCWPQTPFIFGVCCDSCGSPLPGEAGAEPVHCDECLTLARPWDQGRAAMLYGDKARQILLGLKYHDRLDYARPAARWMARAAAPMLQPDTLVAPVPLHWLRLLKRRYNQSAILSQSLAQHLRLEHCPDLLIRTRHTGTQDGRGRAGRFGNVEGAFAPHRRQGHRLKGRHILLVDDVMTVGATLSAATEGCLAHGAASVRVVALARVARSD</sequence>
<comment type="caution">
    <text evidence="4">The sequence shown here is derived from an EMBL/GenBank/DDBJ whole genome shotgun (WGS) entry which is preliminary data.</text>
</comment>
<keyword evidence="5" id="KW-1185">Reference proteome</keyword>
<evidence type="ECO:0000256" key="1">
    <source>
        <dbReference type="ARBA" id="ARBA00008007"/>
    </source>
</evidence>
<dbReference type="AlphaFoldDB" id="A0A2W7Q8N6"/>
<dbReference type="InterPro" id="IPR051910">
    <property type="entry name" value="ComF/GntX_DNA_util-trans"/>
</dbReference>
<dbReference type="InterPro" id="IPR044005">
    <property type="entry name" value="DZR_2"/>
</dbReference>
<feature type="domain" description="Phosphoribosyltransferase" evidence="2">
    <location>
        <begin position="199"/>
        <end position="244"/>
    </location>
</feature>
<dbReference type="InterPro" id="IPR029057">
    <property type="entry name" value="PRTase-like"/>
</dbReference>
<comment type="similarity">
    <text evidence="1">Belongs to the ComF/GntX family.</text>
</comment>
<evidence type="ECO:0000313" key="5">
    <source>
        <dbReference type="Proteomes" id="UP000249364"/>
    </source>
</evidence>
<dbReference type="PANTHER" id="PTHR47505:SF1">
    <property type="entry name" value="DNA UTILIZATION PROTEIN YHGH"/>
    <property type="match status" value="1"/>
</dbReference>
<gene>
    <name evidence="4" type="ORF">LY56_02159</name>
</gene>
<dbReference type="RefSeq" id="WP_071469413.1">
    <property type="nucleotide sequence ID" value="NZ_MEHT01000012.1"/>
</dbReference>
<dbReference type="EMBL" id="QKZQ01000009">
    <property type="protein sequence ID" value="PZX42170.1"/>
    <property type="molecule type" value="Genomic_DNA"/>
</dbReference>
<dbReference type="CDD" id="cd06223">
    <property type="entry name" value="PRTases_typeI"/>
    <property type="match status" value="1"/>
</dbReference>
<dbReference type="Pfam" id="PF00156">
    <property type="entry name" value="Pribosyltran"/>
    <property type="match status" value="1"/>
</dbReference>
<evidence type="ECO:0000259" key="2">
    <source>
        <dbReference type="Pfam" id="PF00156"/>
    </source>
</evidence>
<dbReference type="PANTHER" id="PTHR47505">
    <property type="entry name" value="DNA UTILIZATION PROTEIN YHGH"/>
    <property type="match status" value="1"/>
</dbReference>
<evidence type="ECO:0000313" key="4">
    <source>
        <dbReference type="EMBL" id="PZX42170.1"/>
    </source>
</evidence>
<proteinExistence type="inferred from homology"/>
<organism evidence="4 5">
    <name type="scientific">Roseinatronobacter thiooxidans</name>
    <dbReference type="NCBI Taxonomy" id="121821"/>
    <lineage>
        <taxon>Bacteria</taxon>
        <taxon>Pseudomonadati</taxon>
        <taxon>Pseudomonadota</taxon>
        <taxon>Alphaproteobacteria</taxon>
        <taxon>Rhodobacterales</taxon>
        <taxon>Paracoccaceae</taxon>
        <taxon>Roseinatronobacter</taxon>
    </lineage>
</organism>
<accession>A0A2W7Q8N6</accession>
<name>A0A2W7Q8N6_9RHOB</name>
<dbReference type="InterPro" id="IPR000836">
    <property type="entry name" value="PRTase_dom"/>
</dbReference>
<dbReference type="OrthoDB" id="9779910at2"/>
<dbReference type="Pfam" id="PF18912">
    <property type="entry name" value="DZR_2"/>
    <property type="match status" value="1"/>
</dbReference>